<keyword evidence="7" id="KW-0472">Membrane</keyword>
<keyword evidence="7" id="KW-1133">Transmembrane helix</keyword>
<feature type="domain" description="Response regulatory" evidence="9">
    <location>
        <begin position="633"/>
        <end position="755"/>
    </location>
</feature>
<feature type="modified residue" description="4-aspartylphosphate" evidence="5">
    <location>
        <position position="685"/>
    </location>
</feature>
<dbReference type="PROSITE" id="PS50110">
    <property type="entry name" value="RESPONSE_REGULATORY"/>
    <property type="match status" value="1"/>
</dbReference>
<evidence type="ECO:0000259" key="8">
    <source>
        <dbReference type="PROSITE" id="PS50109"/>
    </source>
</evidence>
<dbReference type="InterPro" id="IPR011006">
    <property type="entry name" value="CheY-like_superfamily"/>
</dbReference>
<keyword evidence="3 5" id="KW-0597">Phosphoprotein</keyword>
<keyword evidence="7" id="KW-0812">Transmembrane</keyword>
<keyword evidence="4" id="KW-0902">Two-component regulatory system</keyword>
<protein>
    <recommendedName>
        <fullName evidence="2">histidine kinase</fullName>
        <ecNumber evidence="2">2.7.13.3</ecNumber>
    </recommendedName>
</protein>
<evidence type="ECO:0000313" key="10">
    <source>
        <dbReference type="EMBL" id="MCX8995772.1"/>
    </source>
</evidence>
<dbReference type="CDD" id="cd17546">
    <property type="entry name" value="REC_hyHK_CKI1_RcsC-like"/>
    <property type="match status" value="1"/>
</dbReference>
<dbReference type="InterPro" id="IPR036097">
    <property type="entry name" value="HisK_dim/P_sf"/>
</dbReference>
<dbReference type="Proteomes" id="UP001208771">
    <property type="component" value="Unassembled WGS sequence"/>
</dbReference>
<feature type="transmembrane region" description="Helical" evidence="7">
    <location>
        <begin position="60"/>
        <end position="78"/>
    </location>
</feature>
<dbReference type="GO" id="GO:0000155">
    <property type="term" value="F:phosphorelay sensor kinase activity"/>
    <property type="evidence" value="ECO:0007669"/>
    <property type="project" value="InterPro"/>
</dbReference>
<feature type="domain" description="Histidine kinase" evidence="8">
    <location>
        <begin position="253"/>
        <end position="468"/>
    </location>
</feature>
<dbReference type="EC" id="2.7.13.3" evidence="2"/>
<dbReference type="PRINTS" id="PR00344">
    <property type="entry name" value="BCTRLSENSOR"/>
</dbReference>
<evidence type="ECO:0000313" key="11">
    <source>
        <dbReference type="Proteomes" id="UP001208771"/>
    </source>
</evidence>
<evidence type="ECO:0000256" key="2">
    <source>
        <dbReference type="ARBA" id="ARBA00012438"/>
    </source>
</evidence>
<keyword evidence="10" id="KW-0547">Nucleotide-binding</keyword>
<evidence type="ECO:0000256" key="6">
    <source>
        <dbReference type="SAM" id="MobiDB-lite"/>
    </source>
</evidence>
<dbReference type="Gene3D" id="3.40.50.2300">
    <property type="match status" value="1"/>
</dbReference>
<dbReference type="AlphaFoldDB" id="A0AAE3MWT4"/>
<dbReference type="SMART" id="SM00448">
    <property type="entry name" value="REC"/>
    <property type="match status" value="1"/>
</dbReference>
<accession>A0AAE3MWT4</accession>
<evidence type="ECO:0000256" key="4">
    <source>
        <dbReference type="ARBA" id="ARBA00023012"/>
    </source>
</evidence>
<dbReference type="RefSeq" id="WP_306409543.1">
    <property type="nucleotide sequence ID" value="NZ_JANFPI010000001.1"/>
</dbReference>
<dbReference type="SUPFAM" id="SSF52172">
    <property type="entry name" value="CheY-like"/>
    <property type="match status" value="1"/>
</dbReference>
<keyword evidence="10" id="KW-0067">ATP-binding</keyword>
<dbReference type="CDD" id="cd00082">
    <property type="entry name" value="HisKA"/>
    <property type="match status" value="1"/>
</dbReference>
<dbReference type="InterPro" id="IPR003594">
    <property type="entry name" value="HATPase_dom"/>
</dbReference>
<dbReference type="PANTHER" id="PTHR45339">
    <property type="entry name" value="HYBRID SIGNAL TRANSDUCTION HISTIDINE KINASE J"/>
    <property type="match status" value="1"/>
</dbReference>
<comment type="caution">
    <text evidence="10">The sequence shown here is derived from an EMBL/GenBank/DDBJ whole genome shotgun (WGS) entry which is preliminary data.</text>
</comment>
<dbReference type="Pfam" id="PF00072">
    <property type="entry name" value="Response_reg"/>
    <property type="match status" value="1"/>
</dbReference>
<dbReference type="GO" id="GO:0005524">
    <property type="term" value="F:ATP binding"/>
    <property type="evidence" value="ECO:0007669"/>
    <property type="project" value="UniProtKB-KW"/>
</dbReference>
<feature type="compositionally biased region" description="Basic and acidic residues" evidence="6">
    <location>
        <begin position="604"/>
        <end position="613"/>
    </location>
</feature>
<dbReference type="InterPro" id="IPR001789">
    <property type="entry name" value="Sig_transdc_resp-reg_receiver"/>
</dbReference>
<proteinExistence type="predicted"/>
<dbReference type="Gene3D" id="1.10.287.130">
    <property type="match status" value="1"/>
</dbReference>
<dbReference type="InterPro" id="IPR004358">
    <property type="entry name" value="Sig_transdc_His_kin-like_C"/>
</dbReference>
<evidence type="ECO:0000256" key="5">
    <source>
        <dbReference type="PROSITE-ProRule" id="PRU00169"/>
    </source>
</evidence>
<evidence type="ECO:0000256" key="7">
    <source>
        <dbReference type="SAM" id="Phobius"/>
    </source>
</evidence>
<dbReference type="PROSITE" id="PS50109">
    <property type="entry name" value="HIS_KIN"/>
    <property type="match status" value="1"/>
</dbReference>
<dbReference type="Pfam" id="PF02518">
    <property type="entry name" value="HATPase_c"/>
    <property type="match status" value="1"/>
</dbReference>
<dbReference type="InterPro" id="IPR036890">
    <property type="entry name" value="HATPase_C_sf"/>
</dbReference>
<dbReference type="SMART" id="SM00388">
    <property type="entry name" value="HisKA"/>
    <property type="match status" value="1"/>
</dbReference>
<dbReference type="SUPFAM" id="SSF47384">
    <property type="entry name" value="Homodimeric domain of signal transducing histidine kinase"/>
    <property type="match status" value="1"/>
</dbReference>
<dbReference type="InterPro" id="IPR005467">
    <property type="entry name" value="His_kinase_dom"/>
</dbReference>
<dbReference type="EMBL" id="JANFPI010000001">
    <property type="protein sequence ID" value="MCX8995772.1"/>
    <property type="molecule type" value="Genomic_DNA"/>
</dbReference>
<name>A0AAE3MWT4_9HYPH</name>
<dbReference type="SUPFAM" id="SSF55874">
    <property type="entry name" value="ATPase domain of HSP90 chaperone/DNA topoisomerase II/histidine kinase"/>
    <property type="match status" value="1"/>
</dbReference>
<evidence type="ECO:0000256" key="3">
    <source>
        <dbReference type="ARBA" id="ARBA00022553"/>
    </source>
</evidence>
<evidence type="ECO:0000256" key="1">
    <source>
        <dbReference type="ARBA" id="ARBA00000085"/>
    </source>
</evidence>
<reference evidence="10" key="1">
    <citation type="submission" date="2022-07" db="EMBL/GenBank/DDBJ databases">
        <title>Ectorhizobium quercum gen.nov., sp. nov.</title>
        <authorList>
            <person name="Ma T."/>
            <person name="Li Y."/>
        </authorList>
    </citation>
    <scope>NUCLEOTIDE SEQUENCE</scope>
    <source>
        <strain evidence="10">BDR2-2</strain>
    </source>
</reference>
<dbReference type="InterPro" id="IPR003661">
    <property type="entry name" value="HisK_dim/P_dom"/>
</dbReference>
<feature type="region of interest" description="Disordered" evidence="6">
    <location>
        <begin position="604"/>
        <end position="623"/>
    </location>
</feature>
<dbReference type="Gene3D" id="3.30.565.10">
    <property type="entry name" value="Histidine kinase-like ATPase, C-terminal domain"/>
    <property type="match status" value="1"/>
</dbReference>
<comment type="catalytic activity">
    <reaction evidence="1">
        <text>ATP + protein L-histidine = ADP + protein N-phospho-L-histidine.</text>
        <dbReference type="EC" id="2.7.13.3"/>
    </reaction>
</comment>
<evidence type="ECO:0000259" key="9">
    <source>
        <dbReference type="PROSITE" id="PS50110"/>
    </source>
</evidence>
<sequence>MSDLTRLKNRISDAFGASPEKGEGSSGRVALTPPSLSADAAFDTVNEVLRAERRRSFRPGSYLLGAAGLLACAVALAVGRDAGLYAVIGGLGSGSAAAALFHLLSRAPAAASPGPVPAARQDAMWYFGESAVIHDTLGDILLTRDAEGRILSANARFRSLVGDAAPEGRTCGELGLVFEPAGKPGRFEVGIATGRGPRMFLWHDVMGRDAAGRPVVQSLARDVTDEHQLARAREEARLRAEEASEAKSRLLATVSHEIRTPLGGILGMVSLLSRTRLTPEQVNYLEGIRQSGEALGQLVDELLDCASIEAGRFSVNPVVTGMRPFVEGVSEMLAHRAHAKGLEIAVTVTADVPERLEFDSARVRQVLFNVIGNAVKFTRTGGVLVSAAMDRSEIVMTVRDTGPGMGEAELSSIFEEFEQVGEARDRSGGTGLGLSISARIMTALGGSLSAASRKGEGSIFTIRFPVEVPAGEVGAGNGHPLEESRVLLLAPAGPAARATVATLETLGALCRHVTSASQAARALGGASSARASFTDIIVDHRLSASFARAVPARREGETGGPRRIFLVNPEERTARRRGDYDAWLIRPLREKTLTDVLTGRMSGVEKRDARNDNRPLPGFASTLPDDGTMSGLDILLAEDDPINAMLARSALEKAGHNVSHVSDFEAVLSVMTDRHAARPDLLVTDLSMPGGEGLEIIGRIRDTERQDGLARVPILVLTADKRRQSAQRALANGADGILEKPAVPEMLLEEVAILCGLAGAQKAGG</sequence>
<dbReference type="SMART" id="SM00387">
    <property type="entry name" value="HATPase_c"/>
    <property type="match status" value="1"/>
</dbReference>
<dbReference type="Pfam" id="PF00512">
    <property type="entry name" value="HisKA"/>
    <property type="match status" value="1"/>
</dbReference>
<dbReference type="PANTHER" id="PTHR45339:SF1">
    <property type="entry name" value="HYBRID SIGNAL TRANSDUCTION HISTIDINE KINASE J"/>
    <property type="match status" value="1"/>
</dbReference>
<keyword evidence="11" id="KW-1185">Reference proteome</keyword>
<organism evidence="10 11">
    <name type="scientific">Ectorhizobium quercum</name>
    <dbReference type="NCBI Taxonomy" id="2965071"/>
    <lineage>
        <taxon>Bacteria</taxon>
        <taxon>Pseudomonadati</taxon>
        <taxon>Pseudomonadota</taxon>
        <taxon>Alphaproteobacteria</taxon>
        <taxon>Hyphomicrobiales</taxon>
        <taxon>Rhizobiaceae</taxon>
        <taxon>Ectorhizobium</taxon>
    </lineage>
</organism>
<gene>
    <name evidence="10" type="ORF">NOF55_01485</name>
</gene>